<sequence>MSTSLATRLGQACRWGFIGVLAVGYALLSHLTATSATHDLWGAVVAVTPMLGLAFLMAWRSDRRGFMLPLWLAAGALLYVSKDWLITHYNWVFLLEHAGTYGLLCASFGLTLRHGETPMISRFASLLQGTLSPALRAYTRAATWAWTLYFGGIAGLSLLLFWLAPVQVWSAFAYLLGIPLLVLMFAGEYAARCYVLPAADRAGPLEAIRAYRQSSSKGTAAPCKQP</sequence>
<feature type="transmembrane region" description="Helical" evidence="1">
    <location>
        <begin position="91"/>
        <end position="112"/>
    </location>
</feature>
<dbReference type="AlphaFoldDB" id="A0AAU7LMT9"/>
<protein>
    <recommendedName>
        <fullName evidence="3">Transmembrane protein</fullName>
    </recommendedName>
</protein>
<dbReference type="RefSeq" id="WP_349277161.1">
    <property type="nucleotide sequence ID" value="NZ_CBCSCU010000014.1"/>
</dbReference>
<keyword evidence="1" id="KW-1133">Transmembrane helix</keyword>
<proteinExistence type="predicted"/>
<keyword evidence="1" id="KW-0812">Transmembrane</keyword>
<feature type="transmembrane region" description="Helical" evidence="1">
    <location>
        <begin position="146"/>
        <end position="165"/>
    </location>
</feature>
<keyword evidence="1" id="KW-0472">Membrane</keyword>
<evidence type="ECO:0000313" key="2">
    <source>
        <dbReference type="EMBL" id="XBP68935.1"/>
    </source>
</evidence>
<organism evidence="2">
    <name type="scientific">Polaromonas hydrogenivorans</name>
    <dbReference type="NCBI Taxonomy" id="335476"/>
    <lineage>
        <taxon>Bacteria</taxon>
        <taxon>Pseudomonadati</taxon>
        <taxon>Pseudomonadota</taxon>
        <taxon>Betaproteobacteria</taxon>
        <taxon>Burkholderiales</taxon>
        <taxon>Comamonadaceae</taxon>
        <taxon>Polaromonas</taxon>
    </lineage>
</organism>
<gene>
    <name evidence="2" type="ORF">ABLV49_13615</name>
</gene>
<feature type="transmembrane region" description="Helical" evidence="1">
    <location>
        <begin position="66"/>
        <end position="85"/>
    </location>
</feature>
<feature type="transmembrane region" description="Helical" evidence="1">
    <location>
        <begin position="171"/>
        <end position="191"/>
    </location>
</feature>
<reference evidence="2" key="1">
    <citation type="submission" date="2024-05" db="EMBL/GenBank/DDBJ databases">
        <authorList>
            <person name="Bunk B."/>
            <person name="Swiderski J."/>
            <person name="Sproer C."/>
            <person name="Thiel V."/>
        </authorList>
    </citation>
    <scope>NUCLEOTIDE SEQUENCE</scope>
    <source>
        <strain evidence="2">DSM 17735</strain>
    </source>
</reference>
<feature type="transmembrane region" description="Helical" evidence="1">
    <location>
        <begin position="40"/>
        <end position="59"/>
    </location>
</feature>
<accession>A0AAU7LMT9</accession>
<name>A0AAU7LMT9_9BURK</name>
<evidence type="ECO:0000256" key="1">
    <source>
        <dbReference type="SAM" id="Phobius"/>
    </source>
</evidence>
<evidence type="ECO:0008006" key="3">
    <source>
        <dbReference type="Google" id="ProtNLM"/>
    </source>
</evidence>
<feature type="transmembrane region" description="Helical" evidence="1">
    <location>
        <begin position="12"/>
        <end position="28"/>
    </location>
</feature>
<dbReference type="EMBL" id="CP157675">
    <property type="protein sequence ID" value="XBP68935.1"/>
    <property type="molecule type" value="Genomic_DNA"/>
</dbReference>